<keyword evidence="2" id="KW-1185">Reference proteome</keyword>
<protein>
    <submittedName>
        <fullName evidence="1">Uncharacterized protein</fullName>
    </submittedName>
</protein>
<dbReference type="EMBL" id="MG878892">
    <property type="protein sequence ID" value="AVI05027.1"/>
    <property type="molecule type" value="Genomic_DNA"/>
</dbReference>
<evidence type="ECO:0000313" key="2">
    <source>
        <dbReference type="Proteomes" id="UP000241381"/>
    </source>
</evidence>
<evidence type="ECO:0000313" key="1">
    <source>
        <dbReference type="EMBL" id="AVI05027.1"/>
    </source>
</evidence>
<dbReference type="KEGG" id="vg:54989842"/>
<reference evidence="1" key="1">
    <citation type="submission" date="2018-01" db="EMBL/GenBank/DDBJ databases">
        <title>Complete genome sequence analysis of a novel Salmonella phage Spp16.</title>
        <authorList>
            <person name="Zhao F."/>
            <person name="Sun H."/>
            <person name="Ren H."/>
            <person name="Tong Y."/>
        </authorList>
    </citation>
    <scope>NUCLEOTIDE SEQUENCE [LARGE SCALE GENOMIC DNA]</scope>
</reference>
<sequence>MSNSNVKVVYRLDSNVYKILEKQLGANYKAVPKDQHESAYRCGVNDVLTALRNGFMEE</sequence>
<name>A0A2P9JZR3_9CAUD</name>
<proteinExistence type="predicted"/>
<accession>A0A2P9JZR3</accession>
<dbReference type="RefSeq" id="YP_009799357.1">
    <property type="nucleotide sequence ID" value="NC_047941.1"/>
</dbReference>
<dbReference type="GeneID" id="54989842"/>
<organism evidence="1 2">
    <name type="scientific">Salmonella phage vB_SpuP_Spp16</name>
    <dbReference type="NCBI Taxonomy" id="2081603"/>
    <lineage>
        <taxon>Viruses</taxon>
        <taxon>Duplodnaviria</taxon>
        <taxon>Heunggongvirae</taxon>
        <taxon>Uroviricota</taxon>
        <taxon>Caudoviricetes</taxon>
        <taxon>Autographivirales</taxon>
        <taxon>Autonotataviridae</taxon>
        <taxon>Melnykvirinae</taxon>
        <taxon>Panjvirus</taxon>
        <taxon>Panjvirus Spp16</taxon>
    </lineage>
</organism>
<dbReference type="Proteomes" id="UP000241381">
    <property type="component" value="Segment"/>
</dbReference>